<accession>A0AAD7A2E2</accession>
<dbReference type="Gene3D" id="1.10.600.10">
    <property type="entry name" value="Farnesyl Diphosphate Synthase"/>
    <property type="match status" value="1"/>
</dbReference>
<organism evidence="12 13">
    <name type="scientific">Mycena albidolilacea</name>
    <dbReference type="NCBI Taxonomy" id="1033008"/>
    <lineage>
        <taxon>Eukaryota</taxon>
        <taxon>Fungi</taxon>
        <taxon>Dikarya</taxon>
        <taxon>Basidiomycota</taxon>
        <taxon>Agaricomycotina</taxon>
        <taxon>Agaricomycetes</taxon>
        <taxon>Agaricomycetidae</taxon>
        <taxon>Agaricales</taxon>
        <taxon>Marasmiineae</taxon>
        <taxon>Mycenaceae</taxon>
        <taxon>Mycena</taxon>
    </lineage>
</organism>
<gene>
    <name evidence="12" type="ORF">DFH08DRAFT_914433</name>
</gene>
<proteinExistence type="inferred from homology"/>
<keyword evidence="11" id="KW-0808">Transferase</keyword>
<evidence type="ECO:0000256" key="9">
    <source>
        <dbReference type="ARBA" id="ARBA00032873"/>
    </source>
</evidence>
<evidence type="ECO:0000256" key="7">
    <source>
        <dbReference type="ARBA" id="ARBA00032424"/>
    </source>
</evidence>
<keyword evidence="3" id="KW-0479">Metal-binding</keyword>
<dbReference type="InterPro" id="IPR033749">
    <property type="entry name" value="Polyprenyl_synt_CS"/>
</dbReference>
<protein>
    <recommendedName>
        <fullName evidence="9">(2E,6E)-farnesyl diphosphate synthase</fullName>
    </recommendedName>
    <alternativeName>
        <fullName evidence="8">Dimethylallyltranstransferase</fullName>
    </alternativeName>
    <alternativeName>
        <fullName evidence="7">Farnesyl diphosphate synthase</fullName>
    </alternativeName>
    <alternativeName>
        <fullName evidence="5">Farnesyltranstransferase</fullName>
    </alternativeName>
    <alternativeName>
        <fullName evidence="10">Geranylgeranyl diphosphate synthase</fullName>
    </alternativeName>
    <alternativeName>
        <fullName evidence="6">Geranyltranstransferase</fullName>
    </alternativeName>
</protein>
<evidence type="ECO:0000256" key="11">
    <source>
        <dbReference type="RuleBase" id="RU004466"/>
    </source>
</evidence>
<dbReference type="EMBL" id="JARIHO010000018">
    <property type="protein sequence ID" value="KAJ7347991.1"/>
    <property type="molecule type" value="Genomic_DNA"/>
</dbReference>
<dbReference type="PROSITE" id="PS00444">
    <property type="entry name" value="POLYPRENYL_SYNTHASE_2"/>
    <property type="match status" value="1"/>
</dbReference>
<comment type="similarity">
    <text evidence="2 11">Belongs to the FPP/GGPP synthase family.</text>
</comment>
<dbReference type="InterPro" id="IPR000092">
    <property type="entry name" value="Polyprenyl_synt"/>
</dbReference>
<dbReference type="GO" id="GO:0008299">
    <property type="term" value="P:isoprenoid biosynthetic process"/>
    <property type="evidence" value="ECO:0007669"/>
    <property type="project" value="InterPro"/>
</dbReference>
<comment type="cofactor">
    <cofactor evidence="1">
        <name>Mg(2+)</name>
        <dbReference type="ChEBI" id="CHEBI:18420"/>
    </cofactor>
</comment>
<evidence type="ECO:0000256" key="3">
    <source>
        <dbReference type="ARBA" id="ARBA00022723"/>
    </source>
</evidence>
<name>A0AAD7A2E2_9AGAR</name>
<evidence type="ECO:0000313" key="12">
    <source>
        <dbReference type="EMBL" id="KAJ7347991.1"/>
    </source>
</evidence>
<evidence type="ECO:0000256" key="10">
    <source>
        <dbReference type="ARBA" id="ARBA00033096"/>
    </source>
</evidence>
<dbReference type="SUPFAM" id="SSF48576">
    <property type="entry name" value="Terpenoid synthases"/>
    <property type="match status" value="1"/>
</dbReference>
<dbReference type="AlphaFoldDB" id="A0AAD7A2E2"/>
<evidence type="ECO:0000313" key="13">
    <source>
        <dbReference type="Proteomes" id="UP001218218"/>
    </source>
</evidence>
<comment type="caution">
    <text evidence="12">The sequence shown here is derived from an EMBL/GenBank/DDBJ whole genome shotgun (WGS) entry which is preliminary data.</text>
</comment>
<dbReference type="Pfam" id="PF00348">
    <property type="entry name" value="polyprenyl_synt"/>
    <property type="match status" value="1"/>
</dbReference>
<dbReference type="Proteomes" id="UP001218218">
    <property type="component" value="Unassembled WGS sequence"/>
</dbReference>
<evidence type="ECO:0000256" key="8">
    <source>
        <dbReference type="ARBA" id="ARBA00032448"/>
    </source>
</evidence>
<evidence type="ECO:0000256" key="4">
    <source>
        <dbReference type="ARBA" id="ARBA00022842"/>
    </source>
</evidence>
<dbReference type="PANTHER" id="PTHR12001">
    <property type="entry name" value="GERANYLGERANYL PYROPHOSPHATE SYNTHASE"/>
    <property type="match status" value="1"/>
</dbReference>
<dbReference type="PANTHER" id="PTHR12001:SF44">
    <property type="entry name" value="GERANYLGERANYL PYROPHOSPHATE SYNTHASE"/>
    <property type="match status" value="1"/>
</dbReference>
<evidence type="ECO:0000256" key="1">
    <source>
        <dbReference type="ARBA" id="ARBA00001946"/>
    </source>
</evidence>
<keyword evidence="4" id="KW-0460">Magnesium</keyword>
<reference evidence="12" key="1">
    <citation type="submission" date="2023-03" db="EMBL/GenBank/DDBJ databases">
        <title>Massive genome expansion in bonnet fungi (Mycena s.s.) driven by repeated elements and novel gene families across ecological guilds.</title>
        <authorList>
            <consortium name="Lawrence Berkeley National Laboratory"/>
            <person name="Harder C.B."/>
            <person name="Miyauchi S."/>
            <person name="Viragh M."/>
            <person name="Kuo A."/>
            <person name="Thoen E."/>
            <person name="Andreopoulos B."/>
            <person name="Lu D."/>
            <person name="Skrede I."/>
            <person name="Drula E."/>
            <person name="Henrissat B."/>
            <person name="Morin E."/>
            <person name="Kohler A."/>
            <person name="Barry K."/>
            <person name="LaButti K."/>
            <person name="Morin E."/>
            <person name="Salamov A."/>
            <person name="Lipzen A."/>
            <person name="Mereny Z."/>
            <person name="Hegedus B."/>
            <person name="Baldrian P."/>
            <person name="Stursova M."/>
            <person name="Weitz H."/>
            <person name="Taylor A."/>
            <person name="Grigoriev I.V."/>
            <person name="Nagy L.G."/>
            <person name="Martin F."/>
            <person name="Kauserud H."/>
        </authorList>
    </citation>
    <scope>NUCLEOTIDE SEQUENCE</scope>
    <source>
        <strain evidence="12">CBHHK002</strain>
    </source>
</reference>
<dbReference type="GO" id="GO:0046872">
    <property type="term" value="F:metal ion binding"/>
    <property type="evidence" value="ECO:0007669"/>
    <property type="project" value="UniProtKB-KW"/>
</dbReference>
<dbReference type="GO" id="GO:0004659">
    <property type="term" value="F:prenyltransferase activity"/>
    <property type="evidence" value="ECO:0007669"/>
    <property type="project" value="InterPro"/>
</dbReference>
<evidence type="ECO:0000256" key="6">
    <source>
        <dbReference type="ARBA" id="ARBA00032380"/>
    </source>
</evidence>
<keyword evidence="13" id="KW-1185">Reference proteome</keyword>
<sequence length="302" mass="34314">MYRPRLIRSKDILDPFVYTASHAGKGVRARLFGAFNVWMNVPHAEMEIFEKVVGMLHDTSLISDVVDRVLDDWRSTPITNFSVIAAHTVYGIPRTINAATYPPLGIFRPGDDFDWMENNCTVAELDCLHHGQGLDILWRDSFLYAYGQKQDRRPFEDGVRLMMACSTTNRDMDYVALVDLIGAHYQIRDDYMNLRSPDYSANKGYAEDIEEGKFSFPIIHGVHCINTSNQLILDVLKTRPATLTLKTQVIGYLEHETKSFDYTVAVLDALEVEINKEILNFEGNAELSEIVKGLHVDGTIFN</sequence>
<evidence type="ECO:0000256" key="5">
    <source>
        <dbReference type="ARBA" id="ARBA00032052"/>
    </source>
</evidence>
<dbReference type="InterPro" id="IPR008949">
    <property type="entry name" value="Isoprenoid_synthase_dom_sf"/>
</dbReference>
<evidence type="ECO:0000256" key="2">
    <source>
        <dbReference type="ARBA" id="ARBA00006706"/>
    </source>
</evidence>